<dbReference type="InterPro" id="IPR036719">
    <property type="entry name" value="Neuro-gated_channel_TM_sf"/>
</dbReference>
<proteinExistence type="predicted"/>
<dbReference type="EMBL" id="VSRR010070282">
    <property type="protein sequence ID" value="MPC86022.1"/>
    <property type="molecule type" value="Genomic_DNA"/>
</dbReference>
<dbReference type="Gene3D" id="1.20.58.390">
    <property type="entry name" value="Neurotransmitter-gated ion-channel transmembrane domain"/>
    <property type="match status" value="1"/>
</dbReference>
<name>A0A5B7IQD7_PORTR</name>
<sequence length="100" mass="11508">MALLTIENEVHLVTSVIHRSFLHENKSGQHIEIVMTNLYGYYISGAYVPTMLLVIISYLTFFFDLSDFTNRIMVSLTSLLVLASLFSQVCVCVLFFFFLR</sequence>
<keyword evidence="1" id="KW-0812">Transmembrane</keyword>
<dbReference type="Proteomes" id="UP000324222">
    <property type="component" value="Unassembled WGS sequence"/>
</dbReference>
<dbReference type="InterPro" id="IPR038050">
    <property type="entry name" value="Neuro_actylchol_rec"/>
</dbReference>
<dbReference type="SUPFAM" id="SSF90112">
    <property type="entry name" value="Neurotransmitter-gated ion-channel transmembrane pore"/>
    <property type="match status" value="1"/>
</dbReference>
<comment type="caution">
    <text evidence="2">The sequence shown here is derived from an EMBL/GenBank/DDBJ whole genome shotgun (WGS) entry which is preliminary data.</text>
</comment>
<evidence type="ECO:0000256" key="1">
    <source>
        <dbReference type="SAM" id="Phobius"/>
    </source>
</evidence>
<feature type="transmembrane region" description="Helical" evidence="1">
    <location>
        <begin position="72"/>
        <end position="99"/>
    </location>
</feature>
<keyword evidence="1" id="KW-1133">Transmembrane helix</keyword>
<keyword evidence="3" id="KW-1185">Reference proteome</keyword>
<dbReference type="GO" id="GO:0016020">
    <property type="term" value="C:membrane"/>
    <property type="evidence" value="ECO:0007669"/>
    <property type="project" value="InterPro"/>
</dbReference>
<organism evidence="2 3">
    <name type="scientific">Portunus trituberculatus</name>
    <name type="common">Swimming crab</name>
    <name type="synonym">Neptunus trituberculatus</name>
    <dbReference type="NCBI Taxonomy" id="210409"/>
    <lineage>
        <taxon>Eukaryota</taxon>
        <taxon>Metazoa</taxon>
        <taxon>Ecdysozoa</taxon>
        <taxon>Arthropoda</taxon>
        <taxon>Crustacea</taxon>
        <taxon>Multicrustacea</taxon>
        <taxon>Malacostraca</taxon>
        <taxon>Eumalacostraca</taxon>
        <taxon>Eucarida</taxon>
        <taxon>Decapoda</taxon>
        <taxon>Pleocyemata</taxon>
        <taxon>Brachyura</taxon>
        <taxon>Eubrachyura</taxon>
        <taxon>Portunoidea</taxon>
        <taxon>Portunidae</taxon>
        <taxon>Portuninae</taxon>
        <taxon>Portunus</taxon>
    </lineage>
</organism>
<keyword evidence="1" id="KW-0472">Membrane</keyword>
<evidence type="ECO:0000313" key="2">
    <source>
        <dbReference type="EMBL" id="MPC86022.1"/>
    </source>
</evidence>
<reference evidence="2 3" key="1">
    <citation type="submission" date="2019-05" db="EMBL/GenBank/DDBJ databases">
        <title>Another draft genome of Portunus trituberculatus and its Hox gene families provides insights of decapod evolution.</title>
        <authorList>
            <person name="Jeong J.-H."/>
            <person name="Song I."/>
            <person name="Kim S."/>
            <person name="Choi T."/>
            <person name="Kim D."/>
            <person name="Ryu S."/>
            <person name="Kim W."/>
        </authorList>
    </citation>
    <scope>NUCLEOTIDE SEQUENCE [LARGE SCALE GENOMIC DNA]</scope>
    <source>
        <tissue evidence="2">Muscle</tissue>
    </source>
</reference>
<evidence type="ECO:0000313" key="3">
    <source>
        <dbReference type="Proteomes" id="UP000324222"/>
    </source>
</evidence>
<feature type="transmembrane region" description="Helical" evidence="1">
    <location>
        <begin position="39"/>
        <end position="60"/>
    </location>
</feature>
<accession>A0A5B7IQD7</accession>
<dbReference type="OrthoDB" id="6352648at2759"/>
<dbReference type="AlphaFoldDB" id="A0A5B7IQD7"/>
<protein>
    <submittedName>
        <fullName evidence="2">Uncharacterized protein</fullName>
    </submittedName>
</protein>
<dbReference type="GO" id="GO:0006811">
    <property type="term" value="P:monoatomic ion transport"/>
    <property type="evidence" value="ECO:0007669"/>
    <property type="project" value="InterPro"/>
</dbReference>
<gene>
    <name evidence="2" type="ORF">E2C01_080834</name>
</gene>